<reference evidence="2" key="2">
    <citation type="journal article" date="2021" name="PeerJ">
        <title>Extensive microbial diversity within the chicken gut microbiome revealed by metagenomics and culture.</title>
        <authorList>
            <person name="Gilroy R."/>
            <person name="Ravi A."/>
            <person name="Getino M."/>
            <person name="Pursley I."/>
            <person name="Horton D.L."/>
            <person name="Alikhan N.F."/>
            <person name="Baker D."/>
            <person name="Gharbi K."/>
            <person name="Hall N."/>
            <person name="Watson M."/>
            <person name="Adriaenssens E.M."/>
            <person name="Foster-Nyarko E."/>
            <person name="Jarju S."/>
            <person name="Secka A."/>
            <person name="Antonio M."/>
            <person name="Oren A."/>
            <person name="Chaudhuri R.R."/>
            <person name="La Ragione R."/>
            <person name="Hildebrand F."/>
            <person name="Pallen M.J."/>
        </authorList>
    </citation>
    <scope>NUCLEOTIDE SEQUENCE</scope>
    <source>
        <strain evidence="2">6276</strain>
    </source>
</reference>
<evidence type="ECO:0000313" key="2">
    <source>
        <dbReference type="EMBL" id="HIS36736.1"/>
    </source>
</evidence>
<evidence type="ECO:0000256" key="1">
    <source>
        <dbReference type="SAM" id="Phobius"/>
    </source>
</evidence>
<name>A0A9D1EZT2_9BACT</name>
<dbReference type="Proteomes" id="UP000823928">
    <property type="component" value="Unassembled WGS sequence"/>
</dbReference>
<gene>
    <name evidence="2" type="ORF">IAC10_08935</name>
</gene>
<keyword evidence="1" id="KW-0812">Transmembrane</keyword>
<keyword evidence="1" id="KW-1133">Transmembrane helix</keyword>
<proteinExistence type="predicted"/>
<organism evidence="2 3">
    <name type="scientific">Candidatus Scatousia excrementigallinarum</name>
    <dbReference type="NCBI Taxonomy" id="2840935"/>
    <lineage>
        <taxon>Bacteria</taxon>
        <taxon>Candidatus Scatousia</taxon>
    </lineage>
</organism>
<feature type="transmembrane region" description="Helical" evidence="1">
    <location>
        <begin position="12"/>
        <end position="33"/>
    </location>
</feature>
<comment type="caution">
    <text evidence="2">The sequence shown here is derived from an EMBL/GenBank/DDBJ whole genome shotgun (WGS) entry which is preliminary data.</text>
</comment>
<accession>A0A9D1EZT2</accession>
<dbReference type="EMBL" id="DVIU01000177">
    <property type="protein sequence ID" value="HIS36736.1"/>
    <property type="molecule type" value="Genomic_DNA"/>
</dbReference>
<keyword evidence="1" id="KW-0472">Membrane</keyword>
<protein>
    <submittedName>
        <fullName evidence="2">Uncharacterized protein</fullName>
    </submittedName>
</protein>
<dbReference type="AlphaFoldDB" id="A0A9D1EZT2"/>
<sequence>MGFKLRQRKKTIILFIILAILLLVSVLMCYFFIPRSLTRIVPTESIVSIYYEYDDLDEAKQVLLTEQEQQELRDDLSKMKYQPKYGIPDKSVPYRWLCISYYDGTIIKIDGRRVKKNKDGMLNIYRINLIGNGNLFRFFPNVV</sequence>
<evidence type="ECO:0000313" key="3">
    <source>
        <dbReference type="Proteomes" id="UP000823928"/>
    </source>
</evidence>
<reference evidence="2" key="1">
    <citation type="submission" date="2020-10" db="EMBL/GenBank/DDBJ databases">
        <authorList>
            <person name="Gilroy R."/>
        </authorList>
    </citation>
    <scope>NUCLEOTIDE SEQUENCE</scope>
    <source>
        <strain evidence="2">6276</strain>
    </source>
</reference>